<dbReference type="OMA" id="QSIFLMY"/>
<accession>A0A152A6G2</accession>
<dbReference type="EC" id="3.1.-.-" evidence="10"/>
<dbReference type="STRING" id="361077.A0A152A6G2"/>
<reference evidence="13 14" key="1">
    <citation type="submission" date="2015-12" db="EMBL/GenBank/DDBJ databases">
        <title>Dictyostelia acquired genes for synthesis and detection of signals that induce cell-type specialization by lateral gene transfer from prokaryotes.</title>
        <authorList>
            <person name="Gloeckner G."/>
            <person name="Schaap P."/>
        </authorList>
    </citation>
    <scope>NUCLEOTIDE SEQUENCE [LARGE SCALE GENOMIC DNA]</scope>
    <source>
        <strain evidence="13 14">TK</strain>
    </source>
</reference>
<dbReference type="GO" id="GO:0050185">
    <property type="term" value="F:phosphatidylinositol deacylase activity"/>
    <property type="evidence" value="ECO:0007669"/>
    <property type="project" value="TreeGrafter"/>
</dbReference>
<evidence type="ECO:0000256" key="8">
    <source>
        <dbReference type="ARBA" id="ARBA00022989"/>
    </source>
</evidence>
<protein>
    <recommendedName>
        <fullName evidence="10">GPI inositol-deacylase</fullName>
        <ecNumber evidence="10">3.1.-.-</ecNumber>
    </recommendedName>
</protein>
<evidence type="ECO:0000256" key="10">
    <source>
        <dbReference type="RuleBase" id="RU365011"/>
    </source>
</evidence>
<feature type="transmembrane region" description="Helical" evidence="10">
    <location>
        <begin position="901"/>
        <end position="920"/>
    </location>
</feature>
<keyword evidence="3 10" id="KW-0813">Transport</keyword>
<keyword evidence="8 10" id="KW-1133">Transmembrane helix</keyword>
<evidence type="ECO:0000256" key="3">
    <source>
        <dbReference type="ARBA" id="ARBA00022448"/>
    </source>
</evidence>
<dbReference type="Proteomes" id="UP000076078">
    <property type="component" value="Unassembled WGS sequence"/>
</dbReference>
<dbReference type="InterPro" id="IPR029058">
    <property type="entry name" value="AB_hydrolase_fold"/>
</dbReference>
<comment type="function">
    <text evidence="10">Involved in inositol deacylation of GPI-anchored proteins which plays important roles in the quality control and ER-associated degradation of GPI-anchored proteins.</text>
</comment>
<dbReference type="Gene3D" id="3.40.50.1820">
    <property type="entry name" value="alpha/beta hydrolase"/>
    <property type="match status" value="1"/>
</dbReference>
<dbReference type="FunCoup" id="A0A152A6G2">
    <property type="interactions" value="92"/>
</dbReference>
<feature type="transmembrane region" description="Helical" evidence="10">
    <location>
        <begin position="785"/>
        <end position="804"/>
    </location>
</feature>
<evidence type="ECO:0000256" key="11">
    <source>
        <dbReference type="SAM" id="MobiDB-lite"/>
    </source>
</evidence>
<keyword evidence="9 10" id="KW-0472">Membrane</keyword>
<feature type="transmembrane region" description="Helical" evidence="10">
    <location>
        <begin position="1108"/>
        <end position="1125"/>
    </location>
</feature>
<dbReference type="GO" id="GO:0015031">
    <property type="term" value="P:protein transport"/>
    <property type="evidence" value="ECO:0007669"/>
    <property type="project" value="UniProtKB-KW"/>
</dbReference>
<keyword evidence="6 10" id="KW-0256">Endoplasmic reticulum</keyword>
<dbReference type="InterPro" id="IPR012908">
    <property type="entry name" value="PGAP1-ab_dom-like"/>
</dbReference>
<evidence type="ECO:0000256" key="1">
    <source>
        <dbReference type="ARBA" id="ARBA00004477"/>
    </source>
</evidence>
<keyword evidence="5 10" id="KW-0378">Hydrolase</keyword>
<dbReference type="Pfam" id="PF07819">
    <property type="entry name" value="PGAP1"/>
    <property type="match status" value="1"/>
</dbReference>
<gene>
    <name evidence="13" type="ORF">DLAC_01827</name>
</gene>
<dbReference type="OrthoDB" id="348976at2759"/>
<keyword evidence="14" id="KW-1185">Reference proteome</keyword>
<dbReference type="AlphaFoldDB" id="A0A152A6G2"/>
<sequence>MEKCLIILFNVITVVIGLISIKVMFVDIEPNTCTMTYMVPNYYNIPTNHSRYNLYYYKEGKSTQYSNQNQLLFSKLNRPLRGIPILFIPGNSGSYKQARSIAAEAFMHVNKDIPNPFDVENPNRKKRKQNDYGNELDMFTVDFEEELSAFGGDLMYSETEYVNECIKVILNLYQTNSDLEYKPTSIILVAHSMGGVVARMSVLLPNHQYGSVTTIITLNTSHRNAPIYSHLTTTQFYKELNSHWSQYIQPKHLTINQTTGEPIYLPPIYNDICVISIAGGHRDTLIRSELVSLDGLVDSDKSFSVITTSIPEVLMETDHQCILWCNEVVLSIVEGLLSLSHPITKQNTYSVHERLYIIKKVLHSNVPELLGHTLSSTSSTINTDPSTTIHLYSNTKSSNSKSDISTLIEIAKNTTFEKVALTSIIHKPALSYRGNNAYTRITVSSSPVNLFHFHFRVSDWWSDSTYFSMLTSLPLSDYSIIAFKDSELKEYTELDQPTQQIQFPPLPPLIQSSIESPCTLTILNSEQLSRYHSVFISFPRQARKQRFVSVFQFYNSTTSRIQIPRYPLFGEYSFNLPSGHPMITNFTLPSYTIGYPLRVSLKQNQQFYFQGDLHDIDDSLPSTSTSTAFDREIHSSSSSSNSGANGNQHLIYNNLSPTSIRESNIYSTFLPSSYHYIPQSMEEGKFLVNSTTINIKFHQSTRKQLSHSGYTYQQQQKNTMQLQENYSDRSFFQKLLMINSDTNTKSTLPQDDQINLPHLYMILDPFTSYEISISFDWVGSIGTLFFHYIFSLIPCTFALFLYIFSCQMDIMIKKDEFPDLISTLKCEISRLSIIFILIPLSISILFKLINSRIPIFYGEYFPDPFITKTMTEIIPPFWTIPFLFIFSTCILTILITIKSIIYMIGVLISKLIIAPTVNIKSIASRFNSVSKWIIVGFFILVTLHSAIGLIMFLLYLAFSPSFNYVLLMNSNSTSPTLNSMNSNSINSSNMTNNNTKLGSKNSIKLSSYKSNYQTFRDVLNYQKSIFLLYLFSTIIMVPKMIVWFKHLAFEWRIFDSYELFILFACTHICLSKIELSHQSLQTIKYLLLSSSILSSIYSIILIYRMLYFIQLLSFTFILCHIWSKLKDKSN</sequence>
<evidence type="ECO:0000259" key="12">
    <source>
        <dbReference type="Pfam" id="PF07819"/>
    </source>
</evidence>
<evidence type="ECO:0000256" key="5">
    <source>
        <dbReference type="ARBA" id="ARBA00022801"/>
    </source>
</evidence>
<proteinExistence type="inferred from homology"/>
<dbReference type="EMBL" id="LODT01000006">
    <property type="protein sequence ID" value="KYR01814.1"/>
    <property type="molecule type" value="Genomic_DNA"/>
</dbReference>
<feature type="transmembrane region" description="Helical" evidence="10">
    <location>
        <begin position="932"/>
        <end position="958"/>
    </location>
</feature>
<dbReference type="PANTHER" id="PTHR15495">
    <property type="entry name" value="NEGATIVE REGULATOR OF VESICLE FORMATION-RELATED"/>
    <property type="match status" value="1"/>
</dbReference>
<dbReference type="InterPro" id="IPR039529">
    <property type="entry name" value="PGAP1/BST1"/>
</dbReference>
<keyword evidence="7 10" id="KW-0653">Protein transport</keyword>
<dbReference type="GO" id="GO:0006505">
    <property type="term" value="P:GPI anchor metabolic process"/>
    <property type="evidence" value="ECO:0007669"/>
    <property type="project" value="TreeGrafter"/>
</dbReference>
<feature type="transmembrane region" description="Helical" evidence="10">
    <location>
        <begin position="873"/>
        <end position="894"/>
    </location>
</feature>
<comment type="similarity">
    <text evidence="2 10">Belongs to the GPI inositol-deacylase family.</text>
</comment>
<dbReference type="SUPFAM" id="SSF53474">
    <property type="entry name" value="alpha/beta-Hydrolases"/>
    <property type="match status" value="1"/>
</dbReference>
<evidence type="ECO:0000256" key="7">
    <source>
        <dbReference type="ARBA" id="ARBA00022927"/>
    </source>
</evidence>
<evidence type="ECO:0000313" key="14">
    <source>
        <dbReference type="Proteomes" id="UP000076078"/>
    </source>
</evidence>
<comment type="caution">
    <text evidence="13">The sequence shown here is derived from an EMBL/GenBank/DDBJ whole genome shotgun (WGS) entry which is preliminary data.</text>
</comment>
<comment type="subcellular location">
    <subcellularLocation>
        <location evidence="1">Endoplasmic reticulum membrane</location>
        <topology evidence="1">Multi-pass membrane protein</topology>
    </subcellularLocation>
</comment>
<feature type="transmembrane region" description="Helical" evidence="10">
    <location>
        <begin position="1025"/>
        <end position="1044"/>
    </location>
</feature>
<feature type="domain" description="GPI inositol-deacylase PGAP1-like alpha/beta" evidence="12">
    <location>
        <begin position="80"/>
        <end position="338"/>
    </location>
</feature>
<evidence type="ECO:0000256" key="4">
    <source>
        <dbReference type="ARBA" id="ARBA00022692"/>
    </source>
</evidence>
<feature type="transmembrane region" description="Helical" evidence="10">
    <location>
        <begin position="831"/>
        <end position="853"/>
    </location>
</feature>
<feature type="transmembrane region" description="Helical" evidence="10">
    <location>
        <begin position="7"/>
        <end position="25"/>
    </location>
</feature>
<evidence type="ECO:0000256" key="6">
    <source>
        <dbReference type="ARBA" id="ARBA00022824"/>
    </source>
</evidence>
<dbReference type="PANTHER" id="PTHR15495:SF7">
    <property type="entry name" value="GPI INOSITOL-DEACYLASE"/>
    <property type="match status" value="1"/>
</dbReference>
<dbReference type="GO" id="GO:0005789">
    <property type="term" value="C:endoplasmic reticulum membrane"/>
    <property type="evidence" value="ECO:0007669"/>
    <property type="project" value="UniProtKB-SubCell"/>
</dbReference>
<keyword evidence="4 10" id="KW-0812">Transmembrane</keyword>
<dbReference type="GO" id="GO:0006888">
    <property type="term" value="P:endoplasmic reticulum to Golgi vesicle-mediated transport"/>
    <property type="evidence" value="ECO:0007669"/>
    <property type="project" value="TreeGrafter"/>
</dbReference>
<evidence type="ECO:0000313" key="13">
    <source>
        <dbReference type="EMBL" id="KYR01814.1"/>
    </source>
</evidence>
<dbReference type="InParanoid" id="A0A152A6G2"/>
<evidence type="ECO:0000256" key="2">
    <source>
        <dbReference type="ARBA" id="ARBA00006931"/>
    </source>
</evidence>
<organism evidence="13 14">
    <name type="scientific">Tieghemostelium lacteum</name>
    <name type="common">Slime mold</name>
    <name type="synonym">Dictyostelium lacteum</name>
    <dbReference type="NCBI Taxonomy" id="361077"/>
    <lineage>
        <taxon>Eukaryota</taxon>
        <taxon>Amoebozoa</taxon>
        <taxon>Evosea</taxon>
        <taxon>Eumycetozoa</taxon>
        <taxon>Dictyostelia</taxon>
        <taxon>Dictyosteliales</taxon>
        <taxon>Raperosteliaceae</taxon>
        <taxon>Tieghemostelium</taxon>
    </lineage>
</organism>
<name>A0A152A6G2_TIELA</name>
<feature type="region of interest" description="Disordered" evidence="11">
    <location>
        <begin position="624"/>
        <end position="647"/>
    </location>
</feature>
<evidence type="ECO:0000256" key="9">
    <source>
        <dbReference type="ARBA" id="ARBA00023136"/>
    </source>
</evidence>